<accession>A0ABW4W7Y5</accession>
<dbReference type="EMBL" id="JBHUHQ010000041">
    <property type="protein sequence ID" value="MFD2046632.1"/>
    <property type="molecule type" value="Genomic_DNA"/>
</dbReference>
<sequence length="105" mass="12227">MIWGELALFVEKIPTSTRLILKWNSGLTIMCEFDTQHYTDNNLDEDDPGYEEFQGVLFLVEEIIQDGNEEIVNFGVGNLIELSYKNEPDIIMDLNREVLWKKAEK</sequence>
<evidence type="ECO:0000313" key="2">
    <source>
        <dbReference type="Proteomes" id="UP001597383"/>
    </source>
</evidence>
<name>A0ABW4W7Y5_9BACI</name>
<gene>
    <name evidence="1" type="ORF">ACFSJF_20405</name>
</gene>
<proteinExistence type="predicted"/>
<dbReference type="Proteomes" id="UP001597383">
    <property type="component" value="Unassembled WGS sequence"/>
</dbReference>
<organism evidence="1 2">
    <name type="scientific">Ornithinibacillus salinisoli</name>
    <dbReference type="NCBI Taxonomy" id="1848459"/>
    <lineage>
        <taxon>Bacteria</taxon>
        <taxon>Bacillati</taxon>
        <taxon>Bacillota</taxon>
        <taxon>Bacilli</taxon>
        <taxon>Bacillales</taxon>
        <taxon>Bacillaceae</taxon>
        <taxon>Ornithinibacillus</taxon>
    </lineage>
</organism>
<comment type="caution">
    <text evidence="1">The sequence shown here is derived from an EMBL/GenBank/DDBJ whole genome shotgun (WGS) entry which is preliminary data.</text>
</comment>
<reference evidence="2" key="1">
    <citation type="journal article" date="2019" name="Int. J. Syst. Evol. Microbiol.">
        <title>The Global Catalogue of Microorganisms (GCM) 10K type strain sequencing project: providing services to taxonomists for standard genome sequencing and annotation.</title>
        <authorList>
            <consortium name="The Broad Institute Genomics Platform"/>
            <consortium name="The Broad Institute Genome Sequencing Center for Infectious Disease"/>
            <person name="Wu L."/>
            <person name="Ma J."/>
        </authorList>
    </citation>
    <scope>NUCLEOTIDE SEQUENCE [LARGE SCALE GENOMIC DNA]</scope>
    <source>
        <strain evidence="2">R28</strain>
    </source>
</reference>
<evidence type="ECO:0000313" key="1">
    <source>
        <dbReference type="EMBL" id="MFD2046632.1"/>
    </source>
</evidence>
<dbReference type="RefSeq" id="WP_377558682.1">
    <property type="nucleotide sequence ID" value="NZ_JBHUHQ010000041.1"/>
</dbReference>
<keyword evidence="2" id="KW-1185">Reference proteome</keyword>
<protein>
    <submittedName>
        <fullName evidence="1">Uncharacterized protein</fullName>
    </submittedName>
</protein>